<comment type="caution">
    <text evidence="8">The sequence shown here is derived from an EMBL/GenBank/DDBJ whole genome shotgun (WGS) entry which is preliminary data.</text>
</comment>
<feature type="signal peptide" evidence="6">
    <location>
        <begin position="1"/>
        <end position="22"/>
    </location>
</feature>
<dbReference type="InterPro" id="IPR011250">
    <property type="entry name" value="OMP/PagP_B-barrel"/>
</dbReference>
<feature type="chain" id="PRO_5046112984" evidence="6">
    <location>
        <begin position="23"/>
        <end position="214"/>
    </location>
</feature>
<protein>
    <submittedName>
        <fullName evidence="8">Porin family protein</fullName>
    </submittedName>
</protein>
<evidence type="ECO:0000313" key="8">
    <source>
        <dbReference type="EMBL" id="MCK0196697.1"/>
    </source>
</evidence>
<dbReference type="InterPro" id="IPR051692">
    <property type="entry name" value="OMP-like"/>
</dbReference>
<keyword evidence="4" id="KW-0998">Cell outer membrane</keyword>
<keyword evidence="2 6" id="KW-0732">Signal</keyword>
<comment type="subcellular location">
    <subcellularLocation>
        <location evidence="1">Cell outer membrane</location>
    </subcellularLocation>
</comment>
<evidence type="ECO:0000256" key="6">
    <source>
        <dbReference type="SAM" id="SignalP"/>
    </source>
</evidence>
<dbReference type="SUPFAM" id="SSF56925">
    <property type="entry name" value="OMPA-like"/>
    <property type="match status" value="1"/>
</dbReference>
<dbReference type="Proteomes" id="UP001203284">
    <property type="component" value="Unassembled WGS sequence"/>
</dbReference>
<evidence type="ECO:0000256" key="4">
    <source>
        <dbReference type="ARBA" id="ARBA00023237"/>
    </source>
</evidence>
<dbReference type="Gene3D" id="2.40.160.20">
    <property type="match status" value="1"/>
</dbReference>
<feature type="domain" description="Outer membrane protein beta-barrel" evidence="7">
    <location>
        <begin position="10"/>
        <end position="214"/>
    </location>
</feature>
<dbReference type="PANTHER" id="PTHR34001:SF3">
    <property type="entry name" value="BLL7405 PROTEIN"/>
    <property type="match status" value="1"/>
</dbReference>
<dbReference type="PANTHER" id="PTHR34001">
    <property type="entry name" value="BLL7405 PROTEIN"/>
    <property type="match status" value="1"/>
</dbReference>
<evidence type="ECO:0000259" key="7">
    <source>
        <dbReference type="Pfam" id="PF13505"/>
    </source>
</evidence>
<evidence type="ECO:0000256" key="1">
    <source>
        <dbReference type="ARBA" id="ARBA00004442"/>
    </source>
</evidence>
<evidence type="ECO:0000313" key="9">
    <source>
        <dbReference type="Proteomes" id="UP001203284"/>
    </source>
</evidence>
<name>A0ABT0DA79_9HYPH</name>
<evidence type="ECO:0000256" key="5">
    <source>
        <dbReference type="ARBA" id="ARBA00038306"/>
    </source>
</evidence>
<proteinExistence type="inferred from homology"/>
<evidence type="ECO:0000256" key="2">
    <source>
        <dbReference type="ARBA" id="ARBA00022729"/>
    </source>
</evidence>
<gene>
    <name evidence="8" type="ORF">MWN34_07185</name>
</gene>
<dbReference type="Pfam" id="PF13505">
    <property type="entry name" value="OMP_b-brl"/>
    <property type="match status" value="1"/>
</dbReference>
<organism evidence="8 9">
    <name type="scientific">Ancylobacter crimeensis</name>
    <dbReference type="NCBI Taxonomy" id="2579147"/>
    <lineage>
        <taxon>Bacteria</taxon>
        <taxon>Pseudomonadati</taxon>
        <taxon>Pseudomonadota</taxon>
        <taxon>Alphaproteobacteria</taxon>
        <taxon>Hyphomicrobiales</taxon>
        <taxon>Xanthobacteraceae</taxon>
        <taxon>Ancylobacter</taxon>
    </lineage>
</organism>
<dbReference type="RefSeq" id="WP_247028038.1">
    <property type="nucleotide sequence ID" value="NZ_JALKCH010000004.1"/>
</dbReference>
<keyword evidence="3" id="KW-0472">Membrane</keyword>
<reference evidence="8 9" key="1">
    <citation type="submission" date="2022-04" db="EMBL/GenBank/DDBJ databases">
        <authorList>
            <person name="Grouzdev D.S."/>
            <person name="Pantiukh K.S."/>
            <person name="Krutkina M.S."/>
        </authorList>
    </citation>
    <scope>NUCLEOTIDE SEQUENCE [LARGE SCALE GENOMIC DNA]</scope>
    <source>
        <strain evidence="8 9">6x-1</strain>
    </source>
</reference>
<evidence type="ECO:0000256" key="3">
    <source>
        <dbReference type="ARBA" id="ARBA00023136"/>
    </source>
</evidence>
<accession>A0ABT0DA79</accession>
<sequence length="214" mass="23034">MKNFLYSGVAAVALLSAVPAMAADLSQPYPVKAPVVAPLPVFSWTGFYLGANAGYAWGSGNKGLNELDVDPSGWLAGGQVGFNYQFGNNVVLGAEADLQGSDINDSNGFYGVSSKLDYFGTVRARLGYAFDNVMPYVTGGFAYGHNKIDYLGWDESKTHTGWTAGAGVEYAFNNNWTAKIEYLYVDLGDEYYSNIDAKAGINSNIVRAGINYKF</sequence>
<dbReference type="InterPro" id="IPR027385">
    <property type="entry name" value="Beta-barrel_OMP"/>
</dbReference>
<dbReference type="EMBL" id="JALKCH010000004">
    <property type="protein sequence ID" value="MCK0196697.1"/>
    <property type="molecule type" value="Genomic_DNA"/>
</dbReference>
<keyword evidence="9" id="KW-1185">Reference proteome</keyword>
<comment type="similarity">
    <text evidence="5">Belongs to the Omp25/RopB family.</text>
</comment>